<evidence type="ECO:0000259" key="2">
    <source>
        <dbReference type="Pfam" id="PF20177"/>
    </source>
</evidence>
<keyword evidence="1" id="KW-1133">Transmembrane helix</keyword>
<protein>
    <submittedName>
        <fullName evidence="3">DUF6542 domain-containing protein</fullName>
    </submittedName>
</protein>
<reference evidence="4" key="1">
    <citation type="journal article" date="2019" name="Int. J. Syst. Evol. Microbiol.">
        <title>The Global Catalogue of Microorganisms (GCM) 10K type strain sequencing project: providing services to taxonomists for standard genome sequencing and annotation.</title>
        <authorList>
            <consortium name="The Broad Institute Genomics Platform"/>
            <consortium name="The Broad Institute Genome Sequencing Center for Infectious Disease"/>
            <person name="Wu L."/>
            <person name="Ma J."/>
        </authorList>
    </citation>
    <scope>NUCLEOTIDE SEQUENCE [LARGE SCALE GENOMIC DNA]</scope>
    <source>
        <strain evidence="4">JCM 4816</strain>
    </source>
</reference>
<sequence>PRPRPGTTGRGPRRLTAVGSGALTLAVTLAGGAVDAWLFDDSGWLLGLAYLVACFQAAVRVRPADLAAAPIAGPICFALTLVLVGPSAGPGVSGQIVGLATALALHAAWLFGGTGLSAAIVLARHLALRGRR</sequence>
<keyword evidence="1" id="KW-0812">Transmembrane</keyword>
<accession>A0ABW1G6Y3</accession>
<feature type="non-terminal residue" evidence="3">
    <location>
        <position position="1"/>
    </location>
</feature>
<evidence type="ECO:0000313" key="3">
    <source>
        <dbReference type="EMBL" id="MFC5908961.1"/>
    </source>
</evidence>
<keyword evidence="4" id="KW-1185">Reference proteome</keyword>
<name>A0ABW1G6Y3_9ACTN</name>
<feature type="transmembrane region" description="Helical" evidence="1">
    <location>
        <begin position="66"/>
        <end position="84"/>
    </location>
</feature>
<gene>
    <name evidence="3" type="ORF">ACFP3V_17270</name>
</gene>
<dbReference type="EMBL" id="JBHSQJ010000071">
    <property type="protein sequence ID" value="MFC5908961.1"/>
    <property type="molecule type" value="Genomic_DNA"/>
</dbReference>
<comment type="caution">
    <text evidence="3">The sequence shown here is derived from an EMBL/GenBank/DDBJ whole genome shotgun (WGS) entry which is preliminary data.</text>
</comment>
<organism evidence="3 4">
    <name type="scientific">Streptacidiphilus monticola</name>
    <dbReference type="NCBI Taxonomy" id="2161674"/>
    <lineage>
        <taxon>Bacteria</taxon>
        <taxon>Bacillati</taxon>
        <taxon>Actinomycetota</taxon>
        <taxon>Actinomycetes</taxon>
        <taxon>Kitasatosporales</taxon>
        <taxon>Streptomycetaceae</taxon>
        <taxon>Streptacidiphilus</taxon>
    </lineage>
</organism>
<proteinExistence type="predicted"/>
<dbReference type="Pfam" id="PF20177">
    <property type="entry name" value="DUF6542"/>
    <property type="match status" value="1"/>
</dbReference>
<feature type="transmembrane region" description="Helical" evidence="1">
    <location>
        <begin position="42"/>
        <end position="59"/>
    </location>
</feature>
<evidence type="ECO:0000256" key="1">
    <source>
        <dbReference type="SAM" id="Phobius"/>
    </source>
</evidence>
<dbReference type="RefSeq" id="WP_380584328.1">
    <property type="nucleotide sequence ID" value="NZ_JBHSQJ010000071.1"/>
</dbReference>
<evidence type="ECO:0000313" key="4">
    <source>
        <dbReference type="Proteomes" id="UP001596174"/>
    </source>
</evidence>
<feature type="domain" description="DUF6542" evidence="2">
    <location>
        <begin position="14"/>
        <end position="129"/>
    </location>
</feature>
<feature type="transmembrane region" description="Helical" evidence="1">
    <location>
        <begin position="96"/>
        <end position="123"/>
    </location>
</feature>
<dbReference type="InterPro" id="IPR046672">
    <property type="entry name" value="DUF6542"/>
</dbReference>
<keyword evidence="1" id="KW-0472">Membrane</keyword>
<dbReference type="Proteomes" id="UP001596174">
    <property type="component" value="Unassembled WGS sequence"/>
</dbReference>